<sequence length="135" mass="15513">MHLLKKTSHVHLVACCVETVAQAASVHDLSFPVLCYVFSTLSLKITHHQCCNHCRRRWGLKKRKGTAKDKMPIGKEDKKKSSRRRRIHQVIIIIITFTQMKVPTKDRSQRFPLAQGRGKGHVTWRVSDDGRARCS</sequence>
<evidence type="ECO:0000256" key="2">
    <source>
        <dbReference type="SAM" id="SignalP"/>
    </source>
</evidence>
<feature type="compositionally biased region" description="Basic and acidic residues" evidence="1">
    <location>
        <begin position="66"/>
        <end position="79"/>
    </location>
</feature>
<accession>A0A7R9F794</accession>
<feature type="region of interest" description="Disordered" evidence="1">
    <location>
        <begin position="62"/>
        <end position="85"/>
    </location>
</feature>
<keyword evidence="2" id="KW-0732">Signal</keyword>
<reference evidence="3" key="1">
    <citation type="submission" date="2020-11" db="EMBL/GenBank/DDBJ databases">
        <authorList>
            <person name="Tran Van P."/>
        </authorList>
    </citation>
    <scope>NUCLEOTIDE SEQUENCE</scope>
</reference>
<dbReference type="AlphaFoldDB" id="A0A7R9F794"/>
<feature type="signal peptide" evidence="2">
    <location>
        <begin position="1"/>
        <end position="23"/>
    </location>
</feature>
<proteinExistence type="predicted"/>
<organism evidence="3">
    <name type="scientific">Timema bartmani</name>
    <dbReference type="NCBI Taxonomy" id="61472"/>
    <lineage>
        <taxon>Eukaryota</taxon>
        <taxon>Metazoa</taxon>
        <taxon>Ecdysozoa</taxon>
        <taxon>Arthropoda</taxon>
        <taxon>Hexapoda</taxon>
        <taxon>Insecta</taxon>
        <taxon>Pterygota</taxon>
        <taxon>Neoptera</taxon>
        <taxon>Polyneoptera</taxon>
        <taxon>Phasmatodea</taxon>
        <taxon>Timematodea</taxon>
        <taxon>Timematoidea</taxon>
        <taxon>Timematidae</taxon>
        <taxon>Timema</taxon>
    </lineage>
</organism>
<evidence type="ECO:0008006" key="4">
    <source>
        <dbReference type="Google" id="ProtNLM"/>
    </source>
</evidence>
<gene>
    <name evidence="3" type="ORF">TBIB3V08_LOCUS9481</name>
</gene>
<name>A0A7R9F794_9NEOP</name>
<dbReference type="EMBL" id="OD568614">
    <property type="protein sequence ID" value="CAD7447165.1"/>
    <property type="molecule type" value="Genomic_DNA"/>
</dbReference>
<evidence type="ECO:0000256" key="1">
    <source>
        <dbReference type="SAM" id="MobiDB-lite"/>
    </source>
</evidence>
<feature type="chain" id="PRO_5030834673" description="Secreted protein" evidence="2">
    <location>
        <begin position="24"/>
        <end position="135"/>
    </location>
</feature>
<evidence type="ECO:0000313" key="3">
    <source>
        <dbReference type="EMBL" id="CAD7447165.1"/>
    </source>
</evidence>
<protein>
    <recommendedName>
        <fullName evidence="4">Secreted protein</fullName>
    </recommendedName>
</protein>